<protein>
    <submittedName>
        <fullName evidence="1">Uncharacterized protein</fullName>
    </submittedName>
</protein>
<dbReference type="Proteomes" id="UP000180175">
    <property type="component" value="Chromosome"/>
</dbReference>
<name>A0A1S2LI57_9BACI</name>
<reference evidence="1 3" key="1">
    <citation type="submission" date="2016-10" db="EMBL/GenBank/DDBJ databases">
        <title>Draft genome sequences of four alkaliphilic bacteria belonging to the Anaerobacillus genus.</title>
        <authorList>
            <person name="Bassil N.M."/>
            <person name="Lloyd J.R."/>
        </authorList>
    </citation>
    <scope>NUCLEOTIDE SEQUENCE [LARGE SCALE GENOMIC DNA]</scope>
    <source>
        <strain evidence="1 3">NB2006</strain>
    </source>
</reference>
<accession>A0A1S2LI57</accession>
<evidence type="ECO:0000313" key="2">
    <source>
        <dbReference type="EMBL" id="QOY35551.1"/>
    </source>
</evidence>
<dbReference type="AlphaFoldDB" id="A0A1S2LI57"/>
<dbReference type="EMBL" id="CP063356">
    <property type="protein sequence ID" value="QOY35551.1"/>
    <property type="molecule type" value="Genomic_DNA"/>
</dbReference>
<keyword evidence="3" id="KW-1185">Reference proteome</keyword>
<dbReference type="KEGG" id="aia:AWH56_023205"/>
<dbReference type="RefSeq" id="WP_071317785.1">
    <property type="nucleotide sequence ID" value="NZ_CP063356.2"/>
</dbReference>
<evidence type="ECO:0000313" key="3">
    <source>
        <dbReference type="Proteomes" id="UP000180175"/>
    </source>
</evidence>
<sequence>MEKKMIIIIPLILFLFGIVGCDDDVLYHEFNATYSYLEENSAFASIDVSFEQLHGEIIYSFMTTEKEYKFSYEINIEEGDINIELRDYNGEILEETGWLSVKEGNLKIDINEQTNLQGVGGIMMVTNETDRIMIVIDGIEATGTVKVKW</sequence>
<reference evidence="2 3" key="3">
    <citation type="journal article" date="2019" name="Int. J. Syst. Evol. Microbiol.">
        <title>Anaerobacillus isosaccharinicus sp. nov., an alkaliphilic bacterium which degrades isosaccharinic acid.</title>
        <authorList>
            <person name="Bassil N.M."/>
            <person name="Lloyd J.R."/>
        </authorList>
    </citation>
    <scope>NUCLEOTIDE SEQUENCE [LARGE SCALE GENOMIC DNA]</scope>
    <source>
        <strain evidence="2 3">NB2006</strain>
    </source>
</reference>
<gene>
    <name evidence="2" type="ORF">AWH56_023205</name>
    <name evidence="1" type="ORF">AWH56_14685</name>
</gene>
<organism evidence="1 3">
    <name type="scientific">Anaerobacillus isosaccharinicus</name>
    <dbReference type="NCBI Taxonomy" id="1532552"/>
    <lineage>
        <taxon>Bacteria</taxon>
        <taxon>Bacillati</taxon>
        <taxon>Bacillota</taxon>
        <taxon>Bacilli</taxon>
        <taxon>Bacillales</taxon>
        <taxon>Bacillaceae</taxon>
        <taxon>Anaerobacillus</taxon>
    </lineage>
</organism>
<dbReference type="PROSITE" id="PS51257">
    <property type="entry name" value="PROKAR_LIPOPROTEIN"/>
    <property type="match status" value="1"/>
</dbReference>
<dbReference type="EMBL" id="LQXD01000129">
    <property type="protein sequence ID" value="OIJ12208.1"/>
    <property type="molecule type" value="Genomic_DNA"/>
</dbReference>
<reference evidence="2 3" key="2">
    <citation type="journal article" date="2017" name="Genome Announc.">
        <title>Draft Genome Sequences of Four Alkaliphilic Bacteria Belonging to the Anaerobacillus Genus.</title>
        <authorList>
            <person name="Bassil N.M."/>
            <person name="Lloyd J.R."/>
        </authorList>
    </citation>
    <scope>NUCLEOTIDE SEQUENCE [LARGE SCALE GENOMIC DNA]</scope>
    <source>
        <strain evidence="2 3">NB2006</strain>
    </source>
</reference>
<evidence type="ECO:0000313" key="1">
    <source>
        <dbReference type="EMBL" id="OIJ12208.1"/>
    </source>
</evidence>
<reference evidence="2" key="4">
    <citation type="submission" date="2020-10" db="EMBL/GenBank/DDBJ databases">
        <authorList>
            <person name="Bassil N.M."/>
            <person name="Lloyd J.R."/>
        </authorList>
    </citation>
    <scope>NUCLEOTIDE SEQUENCE</scope>
    <source>
        <strain evidence="2">NB2006</strain>
    </source>
</reference>
<proteinExistence type="predicted"/>